<evidence type="ECO:0000313" key="2">
    <source>
        <dbReference type="EMBL" id="MBM7631878.1"/>
    </source>
</evidence>
<proteinExistence type="predicted"/>
<dbReference type="RefSeq" id="WP_042359699.1">
    <property type="nucleotide sequence ID" value="NZ_JAFBEC010000002.1"/>
</dbReference>
<comment type="caution">
    <text evidence="2">The sequence shown here is derived from an EMBL/GenBank/DDBJ whole genome shotgun (WGS) entry which is preliminary data.</text>
</comment>
<sequence length="102" mass="11168">MKIKDLLVGVALGFAAGYAVKEACAAKSVSPEKALKQVKENVSHRIPISGSWIHMNPEHYEKNELDYNVYRGGLSSTASGETKQMDFVVDAKTGTILELEKQ</sequence>
<protein>
    <submittedName>
        <fullName evidence="2">Small secreted protein</fullName>
    </submittedName>
</protein>
<accession>A0ABS2P902</accession>
<evidence type="ECO:0000313" key="3">
    <source>
        <dbReference type="Proteomes" id="UP000741863"/>
    </source>
</evidence>
<gene>
    <name evidence="2" type="ORF">JOD17_000970</name>
</gene>
<organism evidence="2 3">
    <name type="scientific">Geomicrobium sediminis</name>
    <dbReference type="NCBI Taxonomy" id="1347788"/>
    <lineage>
        <taxon>Bacteria</taxon>
        <taxon>Bacillati</taxon>
        <taxon>Bacillota</taxon>
        <taxon>Bacilli</taxon>
        <taxon>Bacillales</taxon>
        <taxon>Geomicrobium</taxon>
    </lineage>
</organism>
<dbReference type="Proteomes" id="UP000741863">
    <property type="component" value="Unassembled WGS sequence"/>
</dbReference>
<dbReference type="EMBL" id="JAFBEC010000002">
    <property type="protein sequence ID" value="MBM7631878.1"/>
    <property type="molecule type" value="Genomic_DNA"/>
</dbReference>
<keyword evidence="3" id="KW-1185">Reference proteome</keyword>
<dbReference type="Pfam" id="PF03413">
    <property type="entry name" value="PepSY"/>
    <property type="match status" value="1"/>
</dbReference>
<dbReference type="InterPro" id="IPR025711">
    <property type="entry name" value="PepSY"/>
</dbReference>
<reference evidence="2 3" key="1">
    <citation type="submission" date="2021-01" db="EMBL/GenBank/DDBJ databases">
        <title>Genomic Encyclopedia of Type Strains, Phase IV (KMG-IV): sequencing the most valuable type-strain genomes for metagenomic binning, comparative biology and taxonomic classification.</title>
        <authorList>
            <person name="Goeker M."/>
        </authorList>
    </citation>
    <scope>NUCLEOTIDE SEQUENCE [LARGE SCALE GENOMIC DNA]</scope>
    <source>
        <strain evidence="2 3">DSM 25540</strain>
    </source>
</reference>
<name>A0ABS2P902_9BACL</name>
<evidence type="ECO:0000259" key="1">
    <source>
        <dbReference type="Pfam" id="PF03413"/>
    </source>
</evidence>
<feature type="domain" description="PepSY" evidence="1">
    <location>
        <begin position="29"/>
        <end position="99"/>
    </location>
</feature>